<organism evidence="3 4">
    <name type="scientific">Opitutus terrae (strain DSM 11246 / JCM 15787 / PB90-1)</name>
    <dbReference type="NCBI Taxonomy" id="452637"/>
    <lineage>
        <taxon>Bacteria</taxon>
        <taxon>Pseudomonadati</taxon>
        <taxon>Verrucomicrobiota</taxon>
        <taxon>Opitutia</taxon>
        <taxon>Opitutales</taxon>
        <taxon>Opitutaceae</taxon>
        <taxon>Opitutus</taxon>
    </lineage>
</organism>
<dbReference type="EMBL" id="CP001032">
    <property type="protein sequence ID" value="ACB75727.1"/>
    <property type="molecule type" value="Genomic_DNA"/>
</dbReference>
<sequence length="55" mass="5620">MVVPTTPVMGIETILIVLGVAIVIAVAVGASRAKRNAPATQAPKTNVPSSVRKKP</sequence>
<feature type="compositionally biased region" description="Polar residues" evidence="1">
    <location>
        <begin position="38"/>
        <end position="49"/>
    </location>
</feature>
<feature type="transmembrane region" description="Helical" evidence="2">
    <location>
        <begin position="6"/>
        <end position="28"/>
    </location>
</feature>
<keyword evidence="4" id="KW-1185">Reference proteome</keyword>
<feature type="region of interest" description="Disordered" evidence="1">
    <location>
        <begin position="32"/>
        <end position="55"/>
    </location>
</feature>
<keyword evidence="2" id="KW-0812">Transmembrane</keyword>
<reference evidence="3 4" key="1">
    <citation type="journal article" date="2011" name="J. Bacteriol.">
        <title>Genome sequence of the verrucomicrobium Opitutus terrae PB90-1, an abundant inhabitant of rice paddy soil ecosystems.</title>
        <authorList>
            <person name="van Passel M.W."/>
            <person name="Kant R."/>
            <person name="Palva A."/>
            <person name="Copeland A."/>
            <person name="Lucas S."/>
            <person name="Lapidus A."/>
            <person name="Glavina del Rio T."/>
            <person name="Pitluck S."/>
            <person name="Goltsman E."/>
            <person name="Clum A."/>
            <person name="Sun H."/>
            <person name="Schmutz J."/>
            <person name="Larimer F.W."/>
            <person name="Land M.L."/>
            <person name="Hauser L."/>
            <person name="Kyrpides N."/>
            <person name="Mikhailova N."/>
            <person name="Richardson P.P."/>
            <person name="Janssen P.H."/>
            <person name="de Vos W.M."/>
            <person name="Smidt H."/>
        </authorList>
    </citation>
    <scope>NUCLEOTIDE SEQUENCE [LARGE SCALE GENOMIC DNA]</scope>
    <source>
        <strain evidence="4">DSM 11246 / JCM 15787 / PB90-1</strain>
    </source>
</reference>
<evidence type="ECO:0000256" key="1">
    <source>
        <dbReference type="SAM" id="MobiDB-lite"/>
    </source>
</evidence>
<dbReference type="Proteomes" id="UP000007013">
    <property type="component" value="Chromosome"/>
</dbReference>
<gene>
    <name evidence="3" type="ordered locus">Oter_2445</name>
</gene>
<protein>
    <submittedName>
        <fullName evidence="3">Uncharacterized protein</fullName>
    </submittedName>
</protein>
<dbReference type="KEGG" id="ote:Oter_2445"/>
<evidence type="ECO:0000313" key="3">
    <source>
        <dbReference type="EMBL" id="ACB75727.1"/>
    </source>
</evidence>
<proteinExistence type="predicted"/>
<name>B1ZSC8_OPITP</name>
<evidence type="ECO:0000256" key="2">
    <source>
        <dbReference type="SAM" id="Phobius"/>
    </source>
</evidence>
<dbReference type="HOGENOM" id="CLU_3027866_0_0_0"/>
<accession>B1ZSC8</accession>
<keyword evidence="2" id="KW-1133">Transmembrane helix</keyword>
<dbReference type="AlphaFoldDB" id="B1ZSC8"/>
<keyword evidence="2" id="KW-0472">Membrane</keyword>
<evidence type="ECO:0000313" key="4">
    <source>
        <dbReference type="Proteomes" id="UP000007013"/>
    </source>
</evidence>